<dbReference type="EMBL" id="CAJNOJ010000425">
    <property type="protein sequence ID" value="CAF1443989.1"/>
    <property type="molecule type" value="Genomic_DNA"/>
</dbReference>
<evidence type="ECO:0000313" key="3">
    <source>
        <dbReference type="EMBL" id="CAF1443989.1"/>
    </source>
</evidence>
<reference evidence="4" key="1">
    <citation type="submission" date="2021-02" db="EMBL/GenBank/DDBJ databases">
        <authorList>
            <person name="Nowell W R."/>
        </authorList>
    </citation>
    <scope>NUCLEOTIDE SEQUENCE</scope>
</reference>
<proteinExistence type="predicted"/>
<dbReference type="AlphaFoldDB" id="A0A815ZVE2"/>
<evidence type="ECO:0000313" key="4">
    <source>
        <dbReference type="EMBL" id="CAF1589721.1"/>
    </source>
</evidence>
<accession>A0A815ZVE2</accession>
<keyword evidence="2" id="KW-0732">Signal</keyword>
<keyword evidence="1" id="KW-0812">Transmembrane</keyword>
<evidence type="ECO:0000256" key="2">
    <source>
        <dbReference type="SAM" id="SignalP"/>
    </source>
</evidence>
<dbReference type="Proteomes" id="UP000663828">
    <property type="component" value="Unassembled WGS sequence"/>
</dbReference>
<dbReference type="Proteomes" id="UP000663852">
    <property type="component" value="Unassembled WGS sequence"/>
</dbReference>
<gene>
    <name evidence="3" type="ORF">EDS130_LOCUS39074</name>
    <name evidence="4" type="ORF">XAT740_LOCUS46422</name>
</gene>
<evidence type="ECO:0000256" key="1">
    <source>
        <dbReference type="SAM" id="Phobius"/>
    </source>
</evidence>
<dbReference type="OrthoDB" id="10049472at2759"/>
<keyword evidence="5" id="KW-1185">Reference proteome</keyword>
<name>A0A815ZVE2_ADIRI</name>
<feature type="signal peptide" evidence="2">
    <location>
        <begin position="1"/>
        <end position="20"/>
    </location>
</feature>
<keyword evidence="1" id="KW-0472">Membrane</keyword>
<organism evidence="4 5">
    <name type="scientific">Adineta ricciae</name>
    <name type="common">Rotifer</name>
    <dbReference type="NCBI Taxonomy" id="249248"/>
    <lineage>
        <taxon>Eukaryota</taxon>
        <taxon>Metazoa</taxon>
        <taxon>Spiralia</taxon>
        <taxon>Gnathifera</taxon>
        <taxon>Rotifera</taxon>
        <taxon>Eurotatoria</taxon>
        <taxon>Bdelloidea</taxon>
        <taxon>Adinetida</taxon>
        <taxon>Adinetidae</taxon>
        <taxon>Adineta</taxon>
    </lineage>
</organism>
<evidence type="ECO:0000313" key="5">
    <source>
        <dbReference type="Proteomes" id="UP000663828"/>
    </source>
</evidence>
<keyword evidence="1" id="KW-1133">Transmembrane helix</keyword>
<feature type="chain" id="PRO_5036412589" evidence="2">
    <location>
        <begin position="21"/>
        <end position="214"/>
    </location>
</feature>
<sequence length="214" mass="24526">MRILLLVFLIILILLSIVNAQSVSGYGSKTRTGRNHFYRGRSTNFMRNVYQGPTTPLGYVTTAGILVLFLMALHHLWLNRLPIPSNEDFVKNSSIVVEGQNDCNPFLSGLWSSRYYQYDRFHGPFQLSLSFDSEKSKVTGNGIDDIGQFVIKGSYATNTNRLALIKTYPRQNHGHDVMIQVLWNSTKAQFEGKWFIKTKYASDEGRFELQHEEH</sequence>
<dbReference type="EMBL" id="CAJNOR010006231">
    <property type="protein sequence ID" value="CAF1589721.1"/>
    <property type="molecule type" value="Genomic_DNA"/>
</dbReference>
<feature type="transmembrane region" description="Helical" evidence="1">
    <location>
        <begin position="57"/>
        <end position="78"/>
    </location>
</feature>
<comment type="caution">
    <text evidence="4">The sequence shown here is derived from an EMBL/GenBank/DDBJ whole genome shotgun (WGS) entry which is preliminary data.</text>
</comment>
<protein>
    <submittedName>
        <fullName evidence="4">Uncharacterized protein</fullName>
    </submittedName>
</protein>